<dbReference type="Proteomes" id="UP000237441">
    <property type="component" value="Unassembled WGS sequence"/>
</dbReference>
<keyword evidence="6" id="KW-0863">Zinc-finger</keyword>
<evidence type="ECO:0000256" key="4">
    <source>
        <dbReference type="ARBA" id="ARBA00023015"/>
    </source>
</evidence>
<sequence length="369" mass="41959">MADEDTNTNPRDLWAAPSTHNPDSEDCCVICLEDISDPCELAPCGHYNFDVGCIGTWLAVSRRCPLCKVFVNQIIRGPRGLPGRPVNDIRSPSEILLAELWPGPSSHTPATRRPRYTPADFAAAGAAYARSMRRAANTAPRDVVLRNIAHRRAVYARGLLSIHVDSGPISGYRELTPALFHREPQLIARARAFLQRELRVFDSVPAERAAFLIEHVVDVLQNRDIGTGIGLLEALLTANLGRSSARLLLHELGAWLRSPYTSLEEWDAAVRYPRLGQQGTARVEEQRQDRLREQEEMERRQRVRDRIEGEYKFAVWLPSRAYMSRIYVAPWQIWRAYRIRGVLCRFGPTLMPSPSSSYYMHPYPAYRQQ</sequence>
<gene>
    <name evidence="9" type="ORF">BB8028_0003g02800</name>
</gene>
<dbReference type="InterPro" id="IPR001841">
    <property type="entry name" value="Znf_RING"/>
</dbReference>
<proteinExistence type="predicted"/>
<organism evidence="9 10">
    <name type="scientific">Beauveria bassiana</name>
    <name type="common">White muscardine disease fungus</name>
    <name type="synonym">Tritirachium shiotae</name>
    <dbReference type="NCBI Taxonomy" id="176275"/>
    <lineage>
        <taxon>Eukaryota</taxon>
        <taxon>Fungi</taxon>
        <taxon>Dikarya</taxon>
        <taxon>Ascomycota</taxon>
        <taxon>Pezizomycotina</taxon>
        <taxon>Sordariomycetes</taxon>
        <taxon>Hypocreomycetidae</taxon>
        <taxon>Hypocreales</taxon>
        <taxon>Cordycipitaceae</taxon>
        <taxon>Beauveria</taxon>
    </lineage>
</organism>
<keyword evidence="6" id="KW-0479">Metal-binding</keyword>
<comment type="catalytic activity">
    <reaction evidence="1">
        <text>S-ubiquitinyl-[E2 ubiquitin-conjugating enzyme]-L-cysteine + [acceptor protein]-L-lysine = [E2 ubiquitin-conjugating enzyme]-L-cysteine + N(6)-ubiquitinyl-[acceptor protein]-L-lysine.</text>
        <dbReference type="EC" id="2.3.2.27"/>
    </reaction>
</comment>
<dbReference type="Pfam" id="PF13639">
    <property type="entry name" value="zf-RING_2"/>
    <property type="match status" value="1"/>
</dbReference>
<evidence type="ECO:0000256" key="2">
    <source>
        <dbReference type="ARBA" id="ARBA00012483"/>
    </source>
</evidence>
<evidence type="ECO:0000313" key="10">
    <source>
        <dbReference type="Proteomes" id="UP000237441"/>
    </source>
</evidence>
<dbReference type="EC" id="2.3.2.27" evidence="2"/>
<evidence type="ECO:0000256" key="1">
    <source>
        <dbReference type="ARBA" id="ARBA00000900"/>
    </source>
</evidence>
<evidence type="ECO:0000259" key="8">
    <source>
        <dbReference type="PROSITE" id="PS50089"/>
    </source>
</evidence>
<dbReference type="SUPFAM" id="SSF57850">
    <property type="entry name" value="RING/U-box"/>
    <property type="match status" value="1"/>
</dbReference>
<dbReference type="GO" id="GO:0008270">
    <property type="term" value="F:zinc ion binding"/>
    <property type="evidence" value="ECO:0007669"/>
    <property type="project" value="UniProtKB-KW"/>
</dbReference>
<protein>
    <recommendedName>
        <fullName evidence="2">RING-type E3 ubiquitin transferase</fullName>
        <ecNumber evidence="2">2.3.2.27</ecNumber>
    </recommendedName>
</protein>
<reference evidence="9 10" key="1">
    <citation type="submission" date="2016-07" db="EMBL/GenBank/DDBJ databases">
        <title>Comparative genomics of the entomopathogenic fungus Beauveria bassiana.</title>
        <authorList>
            <person name="Valero Jimenez C.A."/>
            <person name="Zwaan B.J."/>
            <person name="Van Kan J.A."/>
            <person name="Takken W."/>
            <person name="Debets A.J."/>
            <person name="Schoustra S.E."/>
            <person name="Koenraadt C.J."/>
        </authorList>
    </citation>
    <scope>NUCLEOTIDE SEQUENCE [LARGE SCALE GENOMIC DNA]</scope>
    <source>
        <strain evidence="9 10">ARSEF 8028</strain>
    </source>
</reference>
<dbReference type="GO" id="GO:0061630">
    <property type="term" value="F:ubiquitin protein ligase activity"/>
    <property type="evidence" value="ECO:0007669"/>
    <property type="project" value="UniProtKB-EC"/>
</dbReference>
<evidence type="ECO:0000256" key="3">
    <source>
        <dbReference type="ARBA" id="ARBA00022679"/>
    </source>
</evidence>
<feature type="domain" description="RING-type" evidence="8">
    <location>
        <begin position="28"/>
        <end position="68"/>
    </location>
</feature>
<dbReference type="AlphaFoldDB" id="A0A2S7Y661"/>
<comment type="caution">
    <text evidence="9">The sequence shown here is derived from an EMBL/GenBank/DDBJ whole genome shotgun (WGS) entry which is preliminary data.</text>
</comment>
<dbReference type="GO" id="GO:0006513">
    <property type="term" value="P:protein monoubiquitination"/>
    <property type="evidence" value="ECO:0007669"/>
    <property type="project" value="TreeGrafter"/>
</dbReference>
<feature type="region of interest" description="Disordered" evidence="7">
    <location>
        <begin position="1"/>
        <end position="22"/>
    </location>
</feature>
<keyword evidence="3" id="KW-0808">Transferase</keyword>
<evidence type="ECO:0000256" key="6">
    <source>
        <dbReference type="PROSITE-ProRule" id="PRU00175"/>
    </source>
</evidence>
<dbReference type="EMBL" id="JRHA01000003">
    <property type="protein sequence ID" value="PQK11656.1"/>
    <property type="molecule type" value="Genomic_DNA"/>
</dbReference>
<accession>A0A2S7Y661</accession>
<dbReference type="Gene3D" id="3.30.40.10">
    <property type="entry name" value="Zinc/RING finger domain, C3HC4 (zinc finger)"/>
    <property type="match status" value="1"/>
</dbReference>
<dbReference type="PROSITE" id="PS50089">
    <property type="entry name" value="ZF_RING_2"/>
    <property type="match status" value="1"/>
</dbReference>
<keyword evidence="5" id="KW-0804">Transcription</keyword>
<keyword evidence="6" id="KW-0862">Zinc</keyword>
<dbReference type="GO" id="GO:0000209">
    <property type="term" value="P:protein polyubiquitination"/>
    <property type="evidence" value="ECO:0007669"/>
    <property type="project" value="TreeGrafter"/>
</dbReference>
<evidence type="ECO:0000256" key="7">
    <source>
        <dbReference type="SAM" id="MobiDB-lite"/>
    </source>
</evidence>
<name>A0A2S7Y661_BEABA</name>
<dbReference type="OrthoDB" id="21204at2759"/>
<evidence type="ECO:0000313" key="9">
    <source>
        <dbReference type="EMBL" id="PQK11656.1"/>
    </source>
</evidence>
<dbReference type="SMART" id="SM00184">
    <property type="entry name" value="RING"/>
    <property type="match status" value="1"/>
</dbReference>
<dbReference type="InterPro" id="IPR013083">
    <property type="entry name" value="Znf_RING/FYVE/PHD"/>
</dbReference>
<dbReference type="PANTHER" id="PTHR46077">
    <property type="entry name" value="E3 UBIQUITIN-PROTEIN LIGASE TOPORS"/>
    <property type="match status" value="1"/>
</dbReference>
<dbReference type="PANTHER" id="PTHR46077:SF1">
    <property type="entry name" value="TOP1 BINDING ARGININE_SERINE RICH PROTEIN, E3 UBIQUITIN LIGASE"/>
    <property type="match status" value="1"/>
</dbReference>
<evidence type="ECO:0000256" key="5">
    <source>
        <dbReference type="ARBA" id="ARBA00023163"/>
    </source>
</evidence>
<keyword evidence="4" id="KW-0805">Transcription regulation</keyword>